<dbReference type="GO" id="GO:0002188">
    <property type="term" value="P:translation reinitiation"/>
    <property type="evidence" value="ECO:0007669"/>
    <property type="project" value="TreeGrafter"/>
</dbReference>
<dbReference type="GO" id="GO:0033290">
    <property type="term" value="C:eukaryotic 48S preinitiation complex"/>
    <property type="evidence" value="ECO:0007669"/>
    <property type="project" value="UniProtKB-UniRule"/>
</dbReference>
<dbReference type="PANTHER" id="PTHR14005">
    <property type="entry name" value="EUKARYOTIC TRANSLATION INITIATION FACTOR 3, THETA SUBUNIT"/>
    <property type="match status" value="1"/>
</dbReference>
<dbReference type="HAMAP" id="MF_03000">
    <property type="entry name" value="eIF3a"/>
    <property type="match status" value="1"/>
</dbReference>
<keyword evidence="5 6" id="KW-0648">Protein biosynthesis</keyword>
<dbReference type="RefSeq" id="XP_028324747.1">
    <property type="nucleotide sequence ID" value="XM_028468946.1"/>
</dbReference>
<evidence type="ECO:0000313" key="10">
    <source>
        <dbReference type="Proteomes" id="UP000694680"/>
    </source>
</evidence>
<dbReference type="PANTHER" id="PTHR14005:SF0">
    <property type="entry name" value="EUKARYOTIC TRANSLATION INITIATION FACTOR 3 SUBUNIT A"/>
    <property type="match status" value="1"/>
</dbReference>
<dbReference type="GO" id="GO:0071540">
    <property type="term" value="C:eukaryotic translation initiation factor 3 complex, eIF3e"/>
    <property type="evidence" value="ECO:0007669"/>
    <property type="project" value="TreeGrafter"/>
</dbReference>
<evidence type="ECO:0000256" key="5">
    <source>
        <dbReference type="ARBA" id="ARBA00022917"/>
    </source>
</evidence>
<evidence type="ECO:0000259" key="8">
    <source>
        <dbReference type="PROSITE" id="PS50250"/>
    </source>
</evidence>
<dbReference type="Gene3D" id="1.25.40.860">
    <property type="match status" value="2"/>
</dbReference>
<dbReference type="GO" id="GO:0001732">
    <property type="term" value="P:formation of cytoplasmic translation initiation complex"/>
    <property type="evidence" value="ECO:0007669"/>
    <property type="project" value="UniProtKB-UniRule"/>
</dbReference>
<feature type="coiled-coil region" evidence="6">
    <location>
        <begin position="557"/>
        <end position="614"/>
    </location>
</feature>
<feature type="coiled-coil region" evidence="6">
    <location>
        <begin position="668"/>
        <end position="725"/>
    </location>
</feature>
<comment type="similarity">
    <text evidence="6">Belongs to the eIF-3 subunit A family.</text>
</comment>
<dbReference type="InterPro" id="IPR054711">
    <property type="entry name" value="eIF3a_PCI_TPR-like"/>
</dbReference>
<gene>
    <name evidence="9" type="primary">LOC114476930</name>
    <name evidence="6" type="synonym">EIF3A</name>
    <name evidence="6" type="synonym">EIF3S10</name>
</gene>
<keyword evidence="3 6" id="KW-0396">Initiation factor</keyword>
<dbReference type="GO" id="GO:0003729">
    <property type="term" value="F:mRNA binding"/>
    <property type="evidence" value="ECO:0007669"/>
    <property type="project" value="TreeGrafter"/>
</dbReference>
<protein>
    <recommendedName>
        <fullName evidence="6">Eukaryotic translation initiation factor 3 subunit A</fullName>
        <shortName evidence="6">eIF3a</shortName>
    </recommendedName>
    <alternativeName>
        <fullName evidence="6">Eukaryotic translation initiation factor 3 subunit 10</fullName>
    </alternativeName>
    <alternativeName>
        <fullName evidence="6">eIF-3-theta</fullName>
    </alternativeName>
</protein>
<name>A0A8C5G6A7_GOUWI</name>
<comment type="function">
    <text evidence="6">RNA-binding component of the eukaryotic translation initiation factor 3 (eIF-3) complex, which is involved in protein synthesis of a specialized repertoire of mRNAs and, together with other initiation factors, stimulates binding of mRNA and methionyl-tRNAi to the 40S ribosome. The eIF-3 complex specifically targets and initiates translation of a subset of mRNAs involved in cell proliferation.</text>
</comment>
<dbReference type="Gene3D" id="4.10.860.10">
    <property type="entry name" value="UVR domain"/>
    <property type="match status" value="1"/>
</dbReference>
<comment type="subunit">
    <text evidence="6">Component of the eukaryotic translation initiation factor 3 (eIF-3) complex, which is composed of 13 subunits: EIF3A, EIF3B, EIF3C, EIF3D, EIF3E, EIF3F, EIF3G, EIF3H, EIF3I, EIF3J, EIF3K, EIF3L and EIF3M.</text>
</comment>
<evidence type="ECO:0000256" key="7">
    <source>
        <dbReference type="SAM" id="MobiDB-lite"/>
    </source>
</evidence>
<keyword evidence="4 6" id="KW-0694">RNA-binding</keyword>
<feature type="compositionally biased region" description="Basic and acidic residues" evidence="7">
    <location>
        <begin position="1039"/>
        <end position="1059"/>
    </location>
</feature>
<proteinExistence type="inferred from homology"/>
<feature type="compositionally biased region" description="Basic and acidic residues" evidence="7">
    <location>
        <begin position="1073"/>
        <end position="1143"/>
    </location>
</feature>
<dbReference type="Proteomes" id="UP000694680">
    <property type="component" value="Chromosome 15"/>
</dbReference>
<dbReference type="GO" id="GO:0043614">
    <property type="term" value="C:multi-eIF complex"/>
    <property type="evidence" value="ECO:0007669"/>
    <property type="project" value="TreeGrafter"/>
</dbReference>
<evidence type="ECO:0000256" key="1">
    <source>
        <dbReference type="ARBA" id="ARBA00004496"/>
    </source>
</evidence>
<feature type="compositionally biased region" description="Basic and acidic residues" evidence="7">
    <location>
        <begin position="898"/>
        <end position="1033"/>
    </location>
</feature>
<keyword evidence="6" id="KW-0175">Coiled coil</keyword>
<dbReference type="Pfam" id="PF01399">
    <property type="entry name" value="PCI"/>
    <property type="match status" value="1"/>
</dbReference>
<reference evidence="9" key="2">
    <citation type="submission" date="2025-08" db="UniProtKB">
        <authorList>
            <consortium name="Ensembl"/>
        </authorList>
    </citation>
    <scope>IDENTIFICATION</scope>
</reference>
<dbReference type="GO" id="GO:0016282">
    <property type="term" value="C:eukaryotic 43S preinitiation complex"/>
    <property type="evidence" value="ECO:0007669"/>
    <property type="project" value="UniProtKB-UniRule"/>
</dbReference>
<dbReference type="Pfam" id="PF22591">
    <property type="entry name" value="eIF3a_PCI_TPR-like"/>
    <property type="match status" value="1"/>
</dbReference>
<evidence type="ECO:0000256" key="6">
    <source>
        <dbReference type="HAMAP-Rule" id="MF_03000"/>
    </source>
</evidence>
<dbReference type="OrthoDB" id="18884at2759"/>
<dbReference type="FunFam" id="4.10.860.10:FF:000001">
    <property type="entry name" value="Eukaryotic translation initiation factor 3 subunit A"/>
    <property type="match status" value="1"/>
</dbReference>
<dbReference type="AlphaFoldDB" id="A0A8C5G6A7"/>
<evidence type="ECO:0000256" key="2">
    <source>
        <dbReference type="ARBA" id="ARBA00022490"/>
    </source>
</evidence>
<reference evidence="9" key="3">
    <citation type="submission" date="2025-09" db="UniProtKB">
        <authorList>
            <consortium name="Ensembl"/>
        </authorList>
    </citation>
    <scope>IDENTIFICATION</scope>
</reference>
<dbReference type="GO" id="GO:0003743">
    <property type="term" value="F:translation initiation factor activity"/>
    <property type="evidence" value="ECO:0007669"/>
    <property type="project" value="UniProtKB-UniRule"/>
</dbReference>
<dbReference type="SMART" id="SM00088">
    <property type="entry name" value="PINT"/>
    <property type="match status" value="1"/>
</dbReference>
<dbReference type="InterPro" id="IPR000717">
    <property type="entry name" value="PCI_dom"/>
</dbReference>
<feature type="domain" description="PCI" evidence="8">
    <location>
        <begin position="315"/>
        <end position="498"/>
    </location>
</feature>
<dbReference type="Ensembl" id="ENSGWIT00000019145.1">
    <property type="protein sequence ID" value="ENSGWIP00000017348.1"/>
    <property type="gene ID" value="ENSGWIG00000009654.1"/>
</dbReference>
<feature type="compositionally biased region" description="Basic and acidic residues" evidence="7">
    <location>
        <begin position="814"/>
        <end position="889"/>
    </location>
</feature>
<dbReference type="GO" id="GO:0071541">
    <property type="term" value="C:eukaryotic translation initiation factor 3 complex, eIF3m"/>
    <property type="evidence" value="ECO:0007669"/>
    <property type="project" value="TreeGrafter"/>
</dbReference>
<evidence type="ECO:0000313" key="9">
    <source>
        <dbReference type="Ensembl" id="ENSGWIP00000017348.1"/>
    </source>
</evidence>
<sequence length="1162" mass="136583">MPTYFQRPENGLKRAEEFLKAGKKELALEILLDVLKCGNHQTWQKVHEPIMMKYLELCVELRKSQMVREGLYQYRNICQQVNIGSLTGVIRSYLKLAEEKTEKARQESKQVVLNLEDLDCIQTPESVLLSAVSGENTHDRTDFLRLVPWVKFLWESYRLCLDILKNNSKVERLYHGVAQQAFKFCLKYNRKTEMRRLCDNLHTHLDQIPNLYNQSIAIHLDNPETHSMHLETRLVQLDHAISMELWLEAFKAMQDIHALFGSSKTPIHPKVMASYYKKMSTVFWKSEKPIFHACALHQHFHLSKEMRKNLTQVEIQRMSTRVLLATLAIPITPERTDIAFLLGMNDVIVEKQCKLATLLGLKSPPTRQSLINDMVQLDILQYVVPEVKELYNWLEVDFNPLKLSERVMKVLNWVRDQAEKESDLQQYIPHLESNTVLRVLQQVAQIYERINFSRLASLVPFVNAFQLEHCIVDAARHCGLQVRIDHASWSLSFGSQPNSLTIEDAPVGPFLQNQPNKIQNQLADMSESLTKAIQLIQPASILQEREEQKQLAIAAYLENSQKNRQQILASRQNIKERQESLNICQDKEEVREAEMQKERKAEQECRELEVKEREMARVVQHHEHIKKIAVHERLEQLKKTELGAKVFKNMCIEDLEKMDPGTILAKQVKHLEKEKKKHEQHLKLKEKEYDHFVRAKHLEEVPLIKKAYEEQLAKENERVEMEINHKSKLEHEYALKEKRRMSKMMEDKEIVLSKQIAAHSIIYEEKQRLYSERLVVERVKRLEDRKRQRREEKRKAYYRQKEEEANRIREEQLKQEREERERLEQKQREEKERERQENLRKLEEQEKKQRARQQEIQEQEQHREEERRALLKVKPKEPVEKEGGWRSEGTRCGFGNDRSPRRGFNDARRPKHGLDDARGPRHSFDDERGPSRGMDDWRSARRGADDDLGSRRGGNDDKDGRRGMDVWRGARREADDVRGPRRGGNDDRDGRRGMDNWRGARREADDVRGPRRGGNDDRDGRRDMGKGPHRGGDNTKPQKPLDRPDGLREQEKAREDHCRPPYGGPQGGGNGAEGKRSGERFKDQGPVRRAFVYREENAGRREGPDLHCRSRVNADRDVRRDEVDHRDRNKHHDVGHQNIPEKKAGRRHKNVKDEDGWTTVSR</sequence>
<feature type="region of interest" description="Disordered" evidence="7">
    <location>
        <begin position="814"/>
        <end position="1162"/>
    </location>
</feature>
<reference evidence="9" key="1">
    <citation type="submission" date="2020-06" db="EMBL/GenBank/DDBJ databases">
        <authorList>
            <consortium name="Wellcome Sanger Institute Data Sharing"/>
        </authorList>
    </citation>
    <scope>NUCLEOTIDE SEQUENCE [LARGE SCALE GENOMIC DNA]</scope>
</reference>
<accession>A0A8C5G6A7</accession>
<organism evidence="9 10">
    <name type="scientific">Gouania willdenowi</name>
    <name type="common">Blunt-snouted clingfish</name>
    <name type="synonym">Lepadogaster willdenowi</name>
    <dbReference type="NCBI Taxonomy" id="441366"/>
    <lineage>
        <taxon>Eukaryota</taxon>
        <taxon>Metazoa</taxon>
        <taxon>Chordata</taxon>
        <taxon>Craniata</taxon>
        <taxon>Vertebrata</taxon>
        <taxon>Euteleostomi</taxon>
        <taxon>Actinopterygii</taxon>
        <taxon>Neopterygii</taxon>
        <taxon>Teleostei</taxon>
        <taxon>Neoteleostei</taxon>
        <taxon>Acanthomorphata</taxon>
        <taxon>Ovalentaria</taxon>
        <taxon>Blenniimorphae</taxon>
        <taxon>Blenniiformes</taxon>
        <taxon>Gobiesocoidei</taxon>
        <taxon>Gobiesocidae</taxon>
        <taxon>Gobiesocinae</taxon>
        <taxon>Gouania</taxon>
    </lineage>
</organism>
<keyword evidence="2 6" id="KW-0963">Cytoplasm</keyword>
<feature type="initiator methionine" description="Removed" evidence="6">
    <location>
        <position position="1"/>
    </location>
</feature>
<evidence type="ECO:0000256" key="4">
    <source>
        <dbReference type="ARBA" id="ARBA00022884"/>
    </source>
</evidence>
<dbReference type="FunFam" id="1.25.40.860:FF:000002">
    <property type="entry name" value="Eukaryotic translation initiation factor 3 subunit A"/>
    <property type="match status" value="1"/>
</dbReference>
<keyword evidence="10" id="KW-1185">Reference proteome</keyword>
<dbReference type="GeneID" id="114476930"/>
<dbReference type="InterPro" id="IPR027512">
    <property type="entry name" value="EIF3A"/>
</dbReference>
<comment type="subcellular location">
    <subcellularLocation>
        <location evidence="1 6">Cytoplasm</location>
    </subcellularLocation>
</comment>
<evidence type="ECO:0000256" key="3">
    <source>
        <dbReference type="ARBA" id="ARBA00022540"/>
    </source>
</evidence>
<dbReference type="PROSITE" id="PS50250">
    <property type="entry name" value="PCI"/>
    <property type="match status" value="1"/>
</dbReference>